<gene>
    <name evidence="2" type="ORF">GH714_035116</name>
</gene>
<sequence length="74" mass="9268">MSREDDYKRDERRLRRHDVDGFEPRSRDDDDWKEEKRSKRHESEFHLREDQDNRGDNWSTHGECFVLYEIERLG</sequence>
<organism evidence="2 3">
    <name type="scientific">Hevea brasiliensis</name>
    <name type="common">Para rubber tree</name>
    <name type="synonym">Siphonia brasiliensis</name>
    <dbReference type="NCBI Taxonomy" id="3981"/>
    <lineage>
        <taxon>Eukaryota</taxon>
        <taxon>Viridiplantae</taxon>
        <taxon>Streptophyta</taxon>
        <taxon>Embryophyta</taxon>
        <taxon>Tracheophyta</taxon>
        <taxon>Spermatophyta</taxon>
        <taxon>Magnoliopsida</taxon>
        <taxon>eudicotyledons</taxon>
        <taxon>Gunneridae</taxon>
        <taxon>Pentapetalae</taxon>
        <taxon>rosids</taxon>
        <taxon>fabids</taxon>
        <taxon>Malpighiales</taxon>
        <taxon>Euphorbiaceae</taxon>
        <taxon>Crotonoideae</taxon>
        <taxon>Micrandreae</taxon>
        <taxon>Hevea</taxon>
    </lineage>
</organism>
<feature type="region of interest" description="Disordered" evidence="1">
    <location>
        <begin position="20"/>
        <end position="59"/>
    </location>
</feature>
<protein>
    <submittedName>
        <fullName evidence="2">Uncharacterized protein</fullName>
    </submittedName>
</protein>
<evidence type="ECO:0000256" key="1">
    <source>
        <dbReference type="SAM" id="MobiDB-lite"/>
    </source>
</evidence>
<dbReference type="Proteomes" id="UP000467840">
    <property type="component" value="Chromosome 14"/>
</dbReference>
<dbReference type="EMBL" id="JAAGAX010000006">
    <property type="protein sequence ID" value="KAF2312573.1"/>
    <property type="molecule type" value="Genomic_DNA"/>
</dbReference>
<name>A0A6A6MJN3_HEVBR</name>
<keyword evidence="3" id="KW-1185">Reference proteome</keyword>
<dbReference type="AlphaFoldDB" id="A0A6A6MJN3"/>
<feature type="compositionally biased region" description="Basic and acidic residues" evidence="1">
    <location>
        <begin position="20"/>
        <end position="55"/>
    </location>
</feature>
<proteinExistence type="predicted"/>
<comment type="caution">
    <text evidence="2">The sequence shown here is derived from an EMBL/GenBank/DDBJ whole genome shotgun (WGS) entry which is preliminary data.</text>
</comment>
<accession>A0A6A6MJN3</accession>
<evidence type="ECO:0000313" key="3">
    <source>
        <dbReference type="Proteomes" id="UP000467840"/>
    </source>
</evidence>
<reference evidence="2 3" key="1">
    <citation type="journal article" date="2020" name="Mol. Plant">
        <title>The Chromosome-Based Rubber Tree Genome Provides New Insights into Spurge Genome Evolution and Rubber Biosynthesis.</title>
        <authorList>
            <person name="Liu J."/>
            <person name="Shi C."/>
            <person name="Shi C.C."/>
            <person name="Li W."/>
            <person name="Zhang Q.J."/>
            <person name="Zhang Y."/>
            <person name="Li K."/>
            <person name="Lu H.F."/>
            <person name="Shi C."/>
            <person name="Zhu S.T."/>
            <person name="Xiao Z.Y."/>
            <person name="Nan H."/>
            <person name="Yue Y."/>
            <person name="Zhu X.G."/>
            <person name="Wu Y."/>
            <person name="Hong X.N."/>
            <person name="Fan G.Y."/>
            <person name="Tong Y."/>
            <person name="Zhang D."/>
            <person name="Mao C.L."/>
            <person name="Liu Y.L."/>
            <person name="Hao S.J."/>
            <person name="Liu W.Q."/>
            <person name="Lv M.Q."/>
            <person name="Zhang H.B."/>
            <person name="Liu Y."/>
            <person name="Hu-Tang G.R."/>
            <person name="Wang J.P."/>
            <person name="Wang J.H."/>
            <person name="Sun Y.H."/>
            <person name="Ni S.B."/>
            <person name="Chen W.B."/>
            <person name="Zhang X.C."/>
            <person name="Jiao Y.N."/>
            <person name="Eichler E.E."/>
            <person name="Li G.H."/>
            <person name="Liu X."/>
            <person name="Gao L.Z."/>
        </authorList>
    </citation>
    <scope>NUCLEOTIDE SEQUENCE [LARGE SCALE GENOMIC DNA]</scope>
    <source>
        <strain evidence="3">cv. GT1</strain>
        <tissue evidence="2">Leaf</tissue>
    </source>
</reference>
<evidence type="ECO:0000313" key="2">
    <source>
        <dbReference type="EMBL" id="KAF2312573.1"/>
    </source>
</evidence>